<evidence type="ECO:0000259" key="1">
    <source>
        <dbReference type="Pfam" id="PF09623"/>
    </source>
</evidence>
<accession>A0A2V2N2R2</accession>
<dbReference type="OrthoDB" id="117777at2157"/>
<dbReference type="AlphaFoldDB" id="A0A2V2N2R2"/>
<dbReference type="RefSeq" id="WP_109942018.1">
    <property type="nucleotide sequence ID" value="NZ_CP176366.1"/>
</dbReference>
<gene>
    <name evidence="2" type="ORF">DLD82_15395</name>
</gene>
<comment type="caution">
    <text evidence="2">The sequence shown here is derived from an EMBL/GenBank/DDBJ whole genome shotgun (WGS) entry which is preliminary data.</text>
</comment>
<evidence type="ECO:0000313" key="2">
    <source>
        <dbReference type="EMBL" id="PWR70457.1"/>
    </source>
</evidence>
<reference evidence="2 3" key="1">
    <citation type="submission" date="2018-05" db="EMBL/GenBank/DDBJ databases">
        <title>Draft genome of Methanospirillum stamsii Pt1.</title>
        <authorList>
            <person name="Dueholm M.S."/>
            <person name="Nielsen P.H."/>
            <person name="Bakmann L.F."/>
            <person name="Otzen D.E."/>
        </authorList>
    </citation>
    <scope>NUCLEOTIDE SEQUENCE [LARGE SCALE GENOMIC DNA]</scope>
    <source>
        <strain evidence="2 3">Pt1</strain>
    </source>
</reference>
<dbReference type="GeneID" id="97610226"/>
<keyword evidence="3" id="KW-1185">Reference proteome</keyword>
<dbReference type="InterPro" id="IPR019092">
    <property type="entry name" value="SSO2081-like_dom"/>
</dbReference>
<dbReference type="InterPro" id="IPR019848">
    <property type="entry name" value="CRISPR-assoc_prot_Csx14"/>
</dbReference>
<organism evidence="2 3">
    <name type="scientific">Methanospirillum stamsii</name>
    <dbReference type="NCBI Taxonomy" id="1277351"/>
    <lineage>
        <taxon>Archaea</taxon>
        <taxon>Methanobacteriati</taxon>
        <taxon>Methanobacteriota</taxon>
        <taxon>Stenosarchaea group</taxon>
        <taxon>Methanomicrobia</taxon>
        <taxon>Methanomicrobiales</taxon>
        <taxon>Methanospirillaceae</taxon>
        <taxon>Methanospirillum</taxon>
    </lineage>
</organism>
<dbReference type="Pfam" id="PF09623">
    <property type="entry name" value="Cas_NE0113"/>
    <property type="match status" value="1"/>
</dbReference>
<feature type="domain" description="CRISPR system ring nuclease SSO2081-like" evidence="1">
    <location>
        <begin position="12"/>
        <end position="145"/>
    </location>
</feature>
<evidence type="ECO:0000313" key="3">
    <source>
        <dbReference type="Proteomes" id="UP000245934"/>
    </source>
</evidence>
<dbReference type="Proteomes" id="UP000245934">
    <property type="component" value="Unassembled WGS sequence"/>
</dbReference>
<dbReference type="NCBIfam" id="TIGR03642">
    <property type="entry name" value="cas_csx14"/>
    <property type="match status" value="1"/>
</dbReference>
<protein>
    <submittedName>
        <fullName evidence="2">CRISPR-associated protein Csx14</fullName>
    </submittedName>
</protein>
<proteinExistence type="predicted"/>
<dbReference type="EMBL" id="QGMZ01000041">
    <property type="protein sequence ID" value="PWR70457.1"/>
    <property type="molecule type" value="Genomic_DNA"/>
</dbReference>
<sequence length="248" mass="27725">MKTAVIAPIGMSPPVITEFIDGIGEPVSDLVLIATSHPQVLAGVNLVKAGLTRKYQWLRIHVEILPFEDIATSNENFSFMKKAVRIFKEEREKFHCDTIYLNVAGGRKNMCITLALVGQLMGADGVFHLVSHNVEWINERLEMFRAKIGRFGDVSSPEEANSLYEEDVLNYDSLLFPDRKSYEIIRIPTLPYPTDYLGYLVAGMSDRGAGLTGEDKELLEKNGMIDRAGSVCDLTPHGEAFLEVIFNR</sequence>
<name>A0A2V2N2R2_9EURY</name>